<evidence type="ECO:0000313" key="1">
    <source>
        <dbReference type="EMBL" id="CAA9324481.1"/>
    </source>
</evidence>
<proteinExistence type="predicted"/>
<protein>
    <submittedName>
        <fullName evidence="1">Uncharacterized protein</fullName>
    </submittedName>
</protein>
<accession>A0A6J4L920</accession>
<dbReference type="EMBL" id="CADCTQ010000587">
    <property type="protein sequence ID" value="CAA9324481.1"/>
    <property type="molecule type" value="Genomic_DNA"/>
</dbReference>
<reference evidence="1" key="1">
    <citation type="submission" date="2020-02" db="EMBL/GenBank/DDBJ databases">
        <authorList>
            <person name="Meier V. D."/>
        </authorList>
    </citation>
    <scope>NUCLEOTIDE SEQUENCE</scope>
    <source>
        <strain evidence="1">AVDCRST_MAG56</strain>
    </source>
</reference>
<dbReference type="AlphaFoldDB" id="A0A6J4L920"/>
<name>A0A6J4L920_9SPHI</name>
<gene>
    <name evidence="1" type="ORF">AVDCRST_MAG56-7100</name>
</gene>
<organism evidence="1">
    <name type="scientific">uncultured Cytophagales bacterium</name>
    <dbReference type="NCBI Taxonomy" id="158755"/>
    <lineage>
        <taxon>Bacteria</taxon>
        <taxon>Pseudomonadati</taxon>
        <taxon>Bacteroidota</taxon>
        <taxon>Sphingobacteriia</taxon>
        <taxon>Sphingobacteriales</taxon>
        <taxon>environmental samples</taxon>
    </lineage>
</organism>
<sequence>MGCGKCYAARKRTSRIGLSKMPNDFPLFFNDCQKNRRLLAPCRKGRKLAAQSKEFRGYFEE</sequence>